<dbReference type="PANTHER" id="PTHR24252">
    <property type="entry name" value="ACROSIN-RELATED"/>
    <property type="match status" value="1"/>
</dbReference>
<dbReference type="PRINTS" id="PR00722">
    <property type="entry name" value="CHYMOTRYPSIN"/>
</dbReference>
<reference evidence="13" key="1">
    <citation type="submission" date="2025-08" db="UniProtKB">
        <authorList>
            <consortium name="RefSeq"/>
        </authorList>
    </citation>
    <scope>IDENTIFICATION</scope>
    <source>
        <tissue evidence="13">Gonads</tissue>
    </source>
</reference>
<dbReference type="FunFam" id="2.40.10.10:FF:000003">
    <property type="entry name" value="Transmembrane serine protease 3"/>
    <property type="match status" value="1"/>
</dbReference>
<evidence type="ECO:0000256" key="4">
    <source>
        <dbReference type="ARBA" id="ARBA00022825"/>
    </source>
</evidence>
<dbReference type="SUPFAM" id="SSF49854">
    <property type="entry name" value="Spermadhesin, CUB domain"/>
    <property type="match status" value="1"/>
</dbReference>
<dbReference type="InterPro" id="IPR009003">
    <property type="entry name" value="Peptidase_S1_PA"/>
</dbReference>
<evidence type="ECO:0000256" key="7">
    <source>
        <dbReference type="PROSITE-ProRule" id="PRU00059"/>
    </source>
</evidence>
<dbReference type="SMART" id="SM00042">
    <property type="entry name" value="CUB"/>
    <property type="match status" value="1"/>
</dbReference>
<dbReference type="GO" id="GO:0045087">
    <property type="term" value="P:innate immune response"/>
    <property type="evidence" value="ECO:0007669"/>
    <property type="project" value="UniProtKB-KW"/>
</dbReference>
<evidence type="ECO:0000256" key="5">
    <source>
        <dbReference type="ARBA" id="ARBA00022859"/>
    </source>
</evidence>
<feature type="chain" id="PRO_5012503867" evidence="8">
    <location>
        <begin position="16"/>
        <end position="674"/>
    </location>
</feature>
<dbReference type="RefSeq" id="XP_013390347.1">
    <property type="nucleotide sequence ID" value="XM_013534893.1"/>
</dbReference>
<dbReference type="CDD" id="cd00041">
    <property type="entry name" value="CUB"/>
    <property type="match status" value="1"/>
</dbReference>
<dbReference type="InterPro" id="IPR043504">
    <property type="entry name" value="Peptidase_S1_PA_chymotrypsin"/>
</dbReference>
<evidence type="ECO:0000256" key="6">
    <source>
        <dbReference type="ARBA" id="ARBA00023157"/>
    </source>
</evidence>
<dbReference type="PROSITE" id="PS50240">
    <property type="entry name" value="TRYPSIN_DOM"/>
    <property type="match status" value="1"/>
</dbReference>
<dbReference type="InterPro" id="IPR002035">
    <property type="entry name" value="VWF_A"/>
</dbReference>
<gene>
    <name evidence="13" type="primary">LOC106158794</name>
</gene>
<dbReference type="FunFam" id="2.60.120.290:FF:000013">
    <property type="entry name" value="Membrane frizzled-related protein"/>
    <property type="match status" value="1"/>
</dbReference>
<dbReference type="InParanoid" id="A0A1S3HWC6"/>
<dbReference type="PROSITE" id="PS01180">
    <property type="entry name" value="CUB"/>
    <property type="match status" value="1"/>
</dbReference>
<dbReference type="SMART" id="SM00020">
    <property type="entry name" value="Tryp_SPc"/>
    <property type="match status" value="1"/>
</dbReference>
<dbReference type="PROSITE" id="PS50234">
    <property type="entry name" value="VWFA"/>
    <property type="match status" value="1"/>
</dbReference>
<dbReference type="PRINTS" id="PR00453">
    <property type="entry name" value="VWFADOMAIN"/>
</dbReference>
<name>A0A1S3HWC6_LINAN</name>
<keyword evidence="5" id="KW-0391">Immunity</keyword>
<keyword evidence="2" id="KW-0645">Protease</keyword>
<keyword evidence="8" id="KW-0732">Signal</keyword>
<feature type="domain" description="Peptidase S1" evidence="11">
    <location>
        <begin position="440"/>
        <end position="670"/>
    </location>
</feature>
<evidence type="ECO:0000256" key="1">
    <source>
        <dbReference type="ARBA" id="ARBA00022588"/>
    </source>
</evidence>
<dbReference type="InterPro" id="IPR000859">
    <property type="entry name" value="CUB_dom"/>
</dbReference>
<dbReference type="AlphaFoldDB" id="A0A1S3HWC6"/>
<dbReference type="InterPro" id="IPR001254">
    <property type="entry name" value="Trypsin_dom"/>
</dbReference>
<dbReference type="InterPro" id="IPR035914">
    <property type="entry name" value="Sperma_CUB_dom_sf"/>
</dbReference>
<feature type="domain" description="VWFA" evidence="10">
    <location>
        <begin position="58"/>
        <end position="233"/>
    </location>
</feature>
<keyword evidence="4" id="KW-0720">Serine protease</keyword>
<dbReference type="PANTHER" id="PTHR24252:SF7">
    <property type="entry name" value="HYALIN"/>
    <property type="match status" value="1"/>
</dbReference>
<dbReference type="GeneID" id="106158794"/>
<dbReference type="Proteomes" id="UP000085678">
    <property type="component" value="Unplaced"/>
</dbReference>
<dbReference type="Gene3D" id="2.40.10.10">
    <property type="entry name" value="Trypsin-like serine proteases"/>
    <property type="match status" value="1"/>
</dbReference>
<dbReference type="GO" id="GO:0006508">
    <property type="term" value="P:proteolysis"/>
    <property type="evidence" value="ECO:0007669"/>
    <property type="project" value="UniProtKB-KW"/>
</dbReference>
<dbReference type="OrthoDB" id="10012881at2759"/>
<feature type="domain" description="CUB" evidence="9">
    <location>
        <begin position="304"/>
        <end position="420"/>
    </location>
</feature>
<evidence type="ECO:0000313" key="13">
    <source>
        <dbReference type="RefSeq" id="XP_013390347.1"/>
    </source>
</evidence>
<accession>A0A1S3HWC6</accession>
<evidence type="ECO:0000256" key="8">
    <source>
        <dbReference type="SAM" id="SignalP"/>
    </source>
</evidence>
<keyword evidence="6" id="KW-1015">Disulfide bond</keyword>
<comment type="caution">
    <text evidence="7">Lacks conserved residue(s) required for the propagation of feature annotation.</text>
</comment>
<dbReference type="Pfam" id="PF00089">
    <property type="entry name" value="Trypsin"/>
    <property type="match status" value="1"/>
</dbReference>
<evidence type="ECO:0000259" key="9">
    <source>
        <dbReference type="PROSITE" id="PS01180"/>
    </source>
</evidence>
<dbReference type="SMART" id="SM00327">
    <property type="entry name" value="VWA"/>
    <property type="match status" value="1"/>
</dbReference>
<protein>
    <submittedName>
        <fullName evidence="13">CUB and peptidase domain-containing protein 2-like</fullName>
    </submittedName>
</protein>
<dbReference type="InterPro" id="IPR033116">
    <property type="entry name" value="TRYPSIN_SER"/>
</dbReference>
<evidence type="ECO:0000259" key="10">
    <source>
        <dbReference type="PROSITE" id="PS50234"/>
    </source>
</evidence>
<evidence type="ECO:0000256" key="2">
    <source>
        <dbReference type="ARBA" id="ARBA00022670"/>
    </source>
</evidence>
<dbReference type="SUPFAM" id="SSF50494">
    <property type="entry name" value="Trypsin-like serine proteases"/>
    <property type="match status" value="1"/>
</dbReference>
<dbReference type="Pfam" id="PF00092">
    <property type="entry name" value="VWA"/>
    <property type="match status" value="1"/>
</dbReference>
<dbReference type="PROSITE" id="PS00135">
    <property type="entry name" value="TRYPSIN_SER"/>
    <property type="match status" value="1"/>
</dbReference>
<evidence type="ECO:0000313" key="12">
    <source>
        <dbReference type="Proteomes" id="UP000085678"/>
    </source>
</evidence>
<evidence type="ECO:0000256" key="3">
    <source>
        <dbReference type="ARBA" id="ARBA00022801"/>
    </source>
</evidence>
<dbReference type="SUPFAM" id="SSF53300">
    <property type="entry name" value="vWA-like"/>
    <property type="match status" value="1"/>
</dbReference>
<dbReference type="KEGG" id="lak:106158794"/>
<proteinExistence type="predicted"/>
<dbReference type="CDD" id="cd00190">
    <property type="entry name" value="Tryp_SPc"/>
    <property type="match status" value="1"/>
</dbReference>
<dbReference type="GO" id="GO:0004252">
    <property type="term" value="F:serine-type endopeptidase activity"/>
    <property type="evidence" value="ECO:0007669"/>
    <property type="project" value="InterPro"/>
</dbReference>
<dbReference type="Pfam" id="PF00431">
    <property type="entry name" value="CUB"/>
    <property type="match status" value="1"/>
</dbReference>
<keyword evidence="12" id="KW-1185">Reference proteome</keyword>
<dbReference type="InterPro" id="IPR001314">
    <property type="entry name" value="Peptidase_S1A"/>
</dbReference>
<dbReference type="STRING" id="7574.A0A1S3HWC6"/>
<feature type="signal peptide" evidence="8">
    <location>
        <begin position="1"/>
        <end position="15"/>
    </location>
</feature>
<keyword evidence="1" id="KW-0399">Innate immunity</keyword>
<dbReference type="Gene3D" id="3.40.50.410">
    <property type="entry name" value="von Willebrand factor, type A domain"/>
    <property type="match status" value="1"/>
</dbReference>
<dbReference type="Gene3D" id="2.60.120.290">
    <property type="entry name" value="Spermadhesin, CUB domain"/>
    <property type="match status" value="1"/>
</dbReference>
<dbReference type="InterPro" id="IPR036465">
    <property type="entry name" value="vWFA_dom_sf"/>
</dbReference>
<evidence type="ECO:0000259" key="11">
    <source>
        <dbReference type="PROSITE" id="PS50240"/>
    </source>
</evidence>
<dbReference type="CDD" id="cd01450">
    <property type="entry name" value="vWFA_subfamily_ECM"/>
    <property type="match status" value="1"/>
</dbReference>
<organism evidence="12 13">
    <name type="scientific">Lingula anatina</name>
    <name type="common">Brachiopod</name>
    <name type="synonym">Lingula unguis</name>
    <dbReference type="NCBI Taxonomy" id="7574"/>
    <lineage>
        <taxon>Eukaryota</taxon>
        <taxon>Metazoa</taxon>
        <taxon>Spiralia</taxon>
        <taxon>Lophotrochozoa</taxon>
        <taxon>Brachiopoda</taxon>
        <taxon>Linguliformea</taxon>
        <taxon>Lingulata</taxon>
        <taxon>Lingulida</taxon>
        <taxon>Linguloidea</taxon>
        <taxon>Lingulidae</taxon>
        <taxon>Lingula</taxon>
    </lineage>
</organism>
<keyword evidence="3" id="KW-0378">Hydrolase</keyword>
<sequence length="674" mass="74431">MALKMNIECFRLVAAIVILFYSDRPLCRCNGLSTVQSIGNQMLGSMNYASRRAREVVDLIFLVDESNSVSEEDFKSELEFIRNILEHFSVAPQYTQVGIITFGTDARVHISLNEMSDKCEFITRLGQVRNRGGMSNIYQALYLAKQDLDRARYTGRGALQVVFLLNDGHWNIGGDPKLLVDHMKKGNVEFVAVGMGRWQKSNLNDLSSSDKNGKKLVYDIKTFKQFRDIARYFHKGQQKFEYQPAPATRCGSKCRTGAYCSCDARGGQEYICVCNNGYHIKREGQVMTCAIITTARPTSIQSGCGGNRDLTGTTGVIKSLNYGTGNYNNNANCKWKITAPAGKIIKLTFLAFAVEEGGTSCRFDKLSVYDGSSTSARFIKNYCGKGTPNEISTTGNALYLTFTSDRSEVESGFSIRYTVVDPPRSCGTPAIDAKLGNNRIVGGTEAISGSWPWQVSVRYRGSHICGGSLISDQWVATAAHCLEERNLSPRYWSISAGKHRKYNDPDEEIVQVQTLIRHENYDHSIWDNDITLFKLAKPVTLSDRVHPVCLPTTVAADNTFCYVSGWGIVLGTGNSGVLKQALVPIVKRQTCNSWYRDISVVTGNMICAGYEAGGHDACQGDSGGPLVCKSGGKFELHGITSWGDGCAGRRKPGVYTKVVNYLDWIQQKMTQYGA</sequence>